<dbReference type="PRINTS" id="PR00765">
    <property type="entry name" value="CRBOXYPTASEA"/>
</dbReference>
<dbReference type="CDD" id="cd03859">
    <property type="entry name" value="M14_CPT"/>
    <property type="match status" value="1"/>
</dbReference>
<evidence type="ECO:0000256" key="1">
    <source>
        <dbReference type="ARBA" id="ARBA00001947"/>
    </source>
</evidence>
<evidence type="ECO:0000256" key="6">
    <source>
        <dbReference type="ARBA" id="ARBA00022729"/>
    </source>
</evidence>
<evidence type="ECO:0000313" key="14">
    <source>
        <dbReference type="EMBL" id="BBM84399.1"/>
    </source>
</evidence>
<keyword evidence="7" id="KW-0378">Hydrolase</keyword>
<keyword evidence="8" id="KW-0862">Zinc</keyword>
<proteinExistence type="inferred from homology"/>
<evidence type="ECO:0000256" key="2">
    <source>
        <dbReference type="ARBA" id="ARBA00005988"/>
    </source>
</evidence>
<dbReference type="SMART" id="SM00631">
    <property type="entry name" value="Zn_pept"/>
    <property type="match status" value="1"/>
</dbReference>
<dbReference type="GO" id="GO:0006508">
    <property type="term" value="P:proteolysis"/>
    <property type="evidence" value="ECO:0007669"/>
    <property type="project" value="UniProtKB-KW"/>
</dbReference>
<protein>
    <recommendedName>
        <fullName evidence="11">carboxypeptidase T</fullName>
        <ecNumber evidence="11">3.4.17.18</ecNumber>
    </recommendedName>
</protein>
<evidence type="ECO:0000259" key="13">
    <source>
        <dbReference type="PROSITE" id="PS52035"/>
    </source>
</evidence>
<dbReference type="FunFam" id="3.40.630.10:FF:000084">
    <property type="entry name" value="Carboxypeptidase B2"/>
    <property type="match status" value="1"/>
</dbReference>
<name>A0A5S9F4B0_UABAM</name>
<keyword evidence="15" id="KW-1185">Reference proteome</keyword>
<evidence type="ECO:0000256" key="9">
    <source>
        <dbReference type="ARBA" id="ARBA00023049"/>
    </source>
</evidence>
<dbReference type="Pfam" id="PF00246">
    <property type="entry name" value="Peptidase_M14"/>
    <property type="match status" value="1"/>
</dbReference>
<keyword evidence="3 14" id="KW-0121">Carboxypeptidase</keyword>
<evidence type="ECO:0000256" key="3">
    <source>
        <dbReference type="ARBA" id="ARBA00022645"/>
    </source>
</evidence>
<comment type="catalytic activity">
    <reaction evidence="10">
        <text>Releases a C-terminal residue, which may be hydrophobic or positively charged.</text>
        <dbReference type="EC" id="3.4.17.18"/>
    </reaction>
</comment>
<dbReference type="GO" id="GO:0005615">
    <property type="term" value="C:extracellular space"/>
    <property type="evidence" value="ECO:0007669"/>
    <property type="project" value="TreeGrafter"/>
</dbReference>
<keyword evidence="4" id="KW-0645">Protease</keyword>
<dbReference type="InterPro" id="IPR033810">
    <property type="entry name" value="Carboxypeptidase_T"/>
</dbReference>
<dbReference type="Gene3D" id="3.40.630.10">
    <property type="entry name" value="Zn peptidases"/>
    <property type="match status" value="1"/>
</dbReference>
<dbReference type="PANTHER" id="PTHR11705">
    <property type="entry name" value="PROTEASE FAMILY M14 CARBOXYPEPTIDASE A,B"/>
    <property type="match status" value="1"/>
</dbReference>
<organism evidence="14 15">
    <name type="scientific">Uabimicrobium amorphum</name>
    <dbReference type="NCBI Taxonomy" id="2596890"/>
    <lineage>
        <taxon>Bacteria</taxon>
        <taxon>Pseudomonadati</taxon>
        <taxon>Planctomycetota</taxon>
        <taxon>Candidatus Uabimicrobiia</taxon>
        <taxon>Candidatus Uabimicrobiales</taxon>
        <taxon>Candidatus Uabimicrobiaceae</taxon>
        <taxon>Candidatus Uabimicrobium</taxon>
    </lineage>
</organism>
<evidence type="ECO:0000256" key="10">
    <source>
        <dbReference type="ARBA" id="ARBA00050859"/>
    </source>
</evidence>
<dbReference type="SUPFAM" id="SSF53187">
    <property type="entry name" value="Zn-dependent exopeptidases"/>
    <property type="match status" value="1"/>
</dbReference>
<sequence length="414" mass="47831">MYRLLLLGVVVFSCLFAENRYSMVEIYVHEGNAEKIADLSFSMECTAHQHSRNGDILRLPLTANEMKRLQQSGVSYKVIIDDLSSFYAKRSQEDLEEARNELRDSGTEMKLGSMGGYFTVEEVIENLDYLSEKYGKKDLITIKKSIGKTANGRDIYMVKISDNASQDEQKTEAQVMYTAAHHACEPAGLMTVFYFMYYILENYETDKRVRNILDNRELFFIPLVNPDGYAYNQETNPNGGGLWRKNRNKTGVDPNRNYGPMKYWNFKNKGSSDDPEDSTYRGTQPFSEKETQAIRNFVATKNIRLNLNYHAFGNVVYYPWAHKDVIASPHCLPLVERMTRFNDYSYGSSDKMIYPIRGDADDWFLEEQNILSLTPEVGSWWDGFWPSPKRIFKMAKENVDANLVTAEYVDELDK</sequence>
<dbReference type="PANTHER" id="PTHR11705:SF143">
    <property type="entry name" value="SLL0236 PROTEIN"/>
    <property type="match status" value="1"/>
</dbReference>
<dbReference type="Proteomes" id="UP000326354">
    <property type="component" value="Chromosome"/>
</dbReference>
<evidence type="ECO:0000256" key="4">
    <source>
        <dbReference type="ARBA" id="ARBA00022670"/>
    </source>
</evidence>
<evidence type="ECO:0000256" key="11">
    <source>
        <dbReference type="ARBA" id="ARBA00066554"/>
    </source>
</evidence>
<dbReference type="InterPro" id="IPR000834">
    <property type="entry name" value="Peptidase_M14"/>
</dbReference>
<evidence type="ECO:0000313" key="15">
    <source>
        <dbReference type="Proteomes" id="UP000326354"/>
    </source>
</evidence>
<dbReference type="PROSITE" id="PS52035">
    <property type="entry name" value="PEPTIDASE_M14"/>
    <property type="match status" value="1"/>
</dbReference>
<dbReference type="KEGG" id="uam:UABAM_02758"/>
<comment type="cofactor">
    <cofactor evidence="1">
        <name>Zn(2+)</name>
        <dbReference type="ChEBI" id="CHEBI:29105"/>
    </cofactor>
</comment>
<dbReference type="EMBL" id="AP019860">
    <property type="protein sequence ID" value="BBM84399.1"/>
    <property type="molecule type" value="Genomic_DNA"/>
</dbReference>
<feature type="domain" description="Peptidase M14" evidence="13">
    <location>
        <begin position="116"/>
        <end position="409"/>
    </location>
</feature>
<evidence type="ECO:0000256" key="8">
    <source>
        <dbReference type="ARBA" id="ARBA00022833"/>
    </source>
</evidence>
<dbReference type="RefSeq" id="WP_151968558.1">
    <property type="nucleotide sequence ID" value="NZ_AP019860.1"/>
</dbReference>
<dbReference type="GO" id="GO:0008270">
    <property type="term" value="F:zinc ion binding"/>
    <property type="evidence" value="ECO:0007669"/>
    <property type="project" value="InterPro"/>
</dbReference>
<reference evidence="14 15" key="1">
    <citation type="submission" date="2019-08" db="EMBL/GenBank/DDBJ databases">
        <title>Complete genome sequence of Candidatus Uab amorphum.</title>
        <authorList>
            <person name="Shiratori T."/>
            <person name="Suzuki S."/>
            <person name="Kakizawa Y."/>
            <person name="Ishida K."/>
        </authorList>
    </citation>
    <scope>NUCLEOTIDE SEQUENCE [LARGE SCALE GENOMIC DNA]</scope>
    <source>
        <strain evidence="14 15">SRT547</strain>
    </source>
</reference>
<comment type="similarity">
    <text evidence="2 12">Belongs to the peptidase M14 family.</text>
</comment>
<dbReference type="OrthoDB" id="289639at2"/>
<feature type="active site" description="Proton donor/acceptor" evidence="12">
    <location>
        <position position="376"/>
    </location>
</feature>
<dbReference type="GO" id="GO:0004181">
    <property type="term" value="F:metallocarboxypeptidase activity"/>
    <property type="evidence" value="ECO:0007669"/>
    <property type="project" value="InterPro"/>
</dbReference>
<keyword evidence="9" id="KW-0482">Metalloprotease</keyword>
<evidence type="ECO:0000256" key="7">
    <source>
        <dbReference type="ARBA" id="ARBA00022801"/>
    </source>
</evidence>
<evidence type="ECO:0000256" key="12">
    <source>
        <dbReference type="PROSITE-ProRule" id="PRU01379"/>
    </source>
</evidence>
<dbReference type="AlphaFoldDB" id="A0A5S9F4B0"/>
<gene>
    <name evidence="14" type="ORF">UABAM_02758</name>
</gene>
<evidence type="ECO:0000256" key="5">
    <source>
        <dbReference type="ARBA" id="ARBA00022723"/>
    </source>
</evidence>
<accession>A0A5S9F4B0</accession>
<dbReference type="EC" id="3.4.17.18" evidence="11"/>
<keyword evidence="6" id="KW-0732">Signal</keyword>
<keyword evidence="5" id="KW-0479">Metal-binding</keyword>